<evidence type="ECO:0008006" key="4">
    <source>
        <dbReference type="Google" id="ProtNLM"/>
    </source>
</evidence>
<accession>A0ABV5YJ41</accession>
<dbReference type="PROSITE" id="PS51257">
    <property type="entry name" value="PROKAR_LIPOPROTEIN"/>
    <property type="match status" value="1"/>
</dbReference>
<gene>
    <name evidence="2" type="ORF">ACFFNX_20510</name>
</gene>
<dbReference type="Proteomes" id="UP001589627">
    <property type="component" value="Unassembled WGS sequence"/>
</dbReference>
<feature type="chain" id="PRO_5047184155" description="Spore-associated protein A" evidence="1">
    <location>
        <begin position="30"/>
        <end position="149"/>
    </location>
</feature>
<dbReference type="RefSeq" id="WP_378204426.1">
    <property type="nucleotide sequence ID" value="NZ_JBHLZP010000146.1"/>
</dbReference>
<protein>
    <recommendedName>
        <fullName evidence="4">Spore-associated protein A</fullName>
    </recommendedName>
</protein>
<keyword evidence="3" id="KW-1185">Reference proteome</keyword>
<evidence type="ECO:0000313" key="3">
    <source>
        <dbReference type="Proteomes" id="UP001589627"/>
    </source>
</evidence>
<dbReference type="EMBL" id="JBHLZP010000146">
    <property type="protein sequence ID" value="MFB9834571.1"/>
    <property type="molecule type" value="Genomic_DNA"/>
</dbReference>
<comment type="caution">
    <text evidence="2">The sequence shown here is derived from an EMBL/GenBank/DDBJ whole genome shotgun (WGS) entry which is preliminary data.</text>
</comment>
<evidence type="ECO:0000256" key="1">
    <source>
        <dbReference type="SAM" id="SignalP"/>
    </source>
</evidence>
<keyword evidence="1" id="KW-0732">Signal</keyword>
<evidence type="ECO:0000313" key="2">
    <source>
        <dbReference type="EMBL" id="MFB9834571.1"/>
    </source>
</evidence>
<reference evidence="2 3" key="1">
    <citation type="submission" date="2024-09" db="EMBL/GenBank/DDBJ databases">
        <authorList>
            <person name="Sun Q."/>
            <person name="Mori K."/>
        </authorList>
    </citation>
    <scope>NUCLEOTIDE SEQUENCE [LARGE SCALE GENOMIC DNA]</scope>
    <source>
        <strain evidence="2 3">TBRC 0563</strain>
    </source>
</reference>
<sequence length="149" mass="15906">MNIRIKTAMSVVTLASAMVSLAPATSASASVSASCGSGYSYIDSYPLKDPWGEKSSTVKLYLYYNGSTGKNCAYTSTTEWTDTEKYMFVTLSSSSDGPYGDYGYYRYYAGPVYAYARNQCVSLSGGLDAPGSGAGAEKYRVSVHNVHCG</sequence>
<feature type="signal peptide" evidence="1">
    <location>
        <begin position="1"/>
        <end position="29"/>
    </location>
</feature>
<name>A0ABV5YJ41_9ACTN</name>
<organism evidence="2 3">
    <name type="scientific">Actinoallomurus acaciae</name>
    <dbReference type="NCBI Taxonomy" id="502577"/>
    <lineage>
        <taxon>Bacteria</taxon>
        <taxon>Bacillati</taxon>
        <taxon>Actinomycetota</taxon>
        <taxon>Actinomycetes</taxon>
        <taxon>Streptosporangiales</taxon>
        <taxon>Thermomonosporaceae</taxon>
        <taxon>Actinoallomurus</taxon>
    </lineage>
</organism>
<proteinExistence type="predicted"/>